<dbReference type="Proteomes" id="UP000765509">
    <property type="component" value="Unassembled WGS sequence"/>
</dbReference>
<name>A0A9Q3BUY4_9BASI</name>
<keyword evidence="2" id="KW-1185">Reference proteome</keyword>
<reference evidence="1" key="1">
    <citation type="submission" date="2021-03" db="EMBL/GenBank/DDBJ databases">
        <title>Draft genome sequence of rust myrtle Austropuccinia psidii MF-1, a brazilian biotype.</title>
        <authorList>
            <person name="Quecine M.C."/>
            <person name="Pachon D.M.R."/>
            <person name="Bonatelli M.L."/>
            <person name="Correr F.H."/>
            <person name="Franceschini L.M."/>
            <person name="Leite T.F."/>
            <person name="Margarido G.R.A."/>
            <person name="Almeida C.A."/>
            <person name="Ferrarezi J.A."/>
            <person name="Labate C.A."/>
        </authorList>
    </citation>
    <scope>NUCLEOTIDE SEQUENCE</scope>
    <source>
        <strain evidence="1">MF-1</strain>
    </source>
</reference>
<gene>
    <name evidence="1" type="ORF">O181_011335</name>
</gene>
<dbReference type="EMBL" id="AVOT02002818">
    <property type="protein sequence ID" value="MBW0471620.1"/>
    <property type="molecule type" value="Genomic_DNA"/>
</dbReference>
<evidence type="ECO:0000313" key="1">
    <source>
        <dbReference type="EMBL" id="MBW0471620.1"/>
    </source>
</evidence>
<protein>
    <submittedName>
        <fullName evidence="1">Uncharacterized protein</fullName>
    </submittedName>
</protein>
<proteinExistence type="predicted"/>
<organism evidence="1 2">
    <name type="scientific">Austropuccinia psidii MF-1</name>
    <dbReference type="NCBI Taxonomy" id="1389203"/>
    <lineage>
        <taxon>Eukaryota</taxon>
        <taxon>Fungi</taxon>
        <taxon>Dikarya</taxon>
        <taxon>Basidiomycota</taxon>
        <taxon>Pucciniomycotina</taxon>
        <taxon>Pucciniomycetes</taxon>
        <taxon>Pucciniales</taxon>
        <taxon>Sphaerophragmiaceae</taxon>
        <taxon>Austropuccinia</taxon>
    </lineage>
</organism>
<sequence>MYVIDLHDNKDRYFTTGDNKNQKFAFLHFKIQITVSKLSPVSVELEKFKSEQLNESELSLHLTEKQEKELPIVLYDHKEAFASDKEPLGEIICHEVDIILNINIPYPPLLRSVSYPESPGAPYQKTSGPWCNKKGWPQ</sequence>
<dbReference type="AlphaFoldDB" id="A0A9Q3BUY4"/>
<accession>A0A9Q3BUY4</accession>
<evidence type="ECO:0000313" key="2">
    <source>
        <dbReference type="Proteomes" id="UP000765509"/>
    </source>
</evidence>
<comment type="caution">
    <text evidence="1">The sequence shown here is derived from an EMBL/GenBank/DDBJ whole genome shotgun (WGS) entry which is preliminary data.</text>
</comment>